<dbReference type="InterPro" id="IPR050464">
    <property type="entry name" value="Zeta_carotene_desat/Oxidored"/>
</dbReference>
<name>A0A2N5XP81_9HYPH</name>
<dbReference type="Gene3D" id="3.30.70.1990">
    <property type="match status" value="1"/>
</dbReference>
<organism evidence="2 3">
    <name type="scientific">Cohaesibacter celericrescens</name>
    <dbReference type="NCBI Taxonomy" id="2067669"/>
    <lineage>
        <taxon>Bacteria</taxon>
        <taxon>Pseudomonadati</taxon>
        <taxon>Pseudomonadota</taxon>
        <taxon>Alphaproteobacteria</taxon>
        <taxon>Hyphomicrobiales</taxon>
        <taxon>Cohaesibacteraceae</taxon>
    </lineage>
</organism>
<dbReference type="AlphaFoldDB" id="A0A2N5XP81"/>
<protein>
    <submittedName>
        <fullName evidence="2">NAD/FAD-binding protein</fullName>
    </submittedName>
</protein>
<proteinExistence type="predicted"/>
<gene>
    <name evidence="2" type="ORF">C0081_15590</name>
</gene>
<sequence>MRIAVIGSGISGLSAAWLLSKTHHVDLFEKDNRLGGHANTQTVEVEGRAVAVDTGFIVYNEPTYPNLTALFEYLGVETAPTDMSFAVSSDNGRKEYAGSSLSALFARRLNMISPSFLMMLWDIRRFYKYARLDAAKARFQDYSLAQYLDEKNYSACFRQDHLLPMGAAIWSMPSEQMLAFPFCSFVRFCDNHGLLQVRDRPQWRTVVGGSIEYVNRMAKGISGEILLNSSITALSRKAGSVTLNMRNGDDRKYDHVILACHSDQALRLLKAGDEGATPYEVQILSDIKYQKNVAVLHRDPSLMPKRKNVWSAWNYMKSEGEAQDKLCVSYWMNALQPLNAGGDLFITLNPTHQPKQGDVYRTYIYAHPIFDREAAVAQKKIWTIQGQRRTWFCGAYMGHGFHEDGIQAGLEVAERLGGVNRPWLVSNPSGRMYFPETTELDRLEAAE</sequence>
<dbReference type="PANTHER" id="PTHR42923">
    <property type="entry name" value="PROTOPORPHYRINOGEN OXIDASE"/>
    <property type="match status" value="1"/>
</dbReference>
<evidence type="ECO:0000313" key="3">
    <source>
        <dbReference type="Proteomes" id="UP000234881"/>
    </source>
</evidence>
<dbReference type="Gene3D" id="3.50.50.60">
    <property type="entry name" value="FAD/NAD(P)-binding domain"/>
    <property type="match status" value="1"/>
</dbReference>
<dbReference type="SUPFAM" id="SSF51905">
    <property type="entry name" value="FAD/NAD(P)-binding domain"/>
    <property type="match status" value="1"/>
</dbReference>
<accession>A0A2N5XP81</accession>
<dbReference type="Pfam" id="PF01593">
    <property type="entry name" value="Amino_oxidase"/>
    <property type="match status" value="1"/>
</dbReference>
<dbReference type="EMBL" id="PKUQ01000031">
    <property type="protein sequence ID" value="PLW76312.1"/>
    <property type="molecule type" value="Genomic_DNA"/>
</dbReference>
<evidence type="ECO:0000259" key="1">
    <source>
        <dbReference type="Pfam" id="PF01593"/>
    </source>
</evidence>
<feature type="domain" description="Amine oxidase" evidence="1">
    <location>
        <begin position="10"/>
        <end position="266"/>
    </location>
</feature>
<dbReference type="FunFam" id="1.10.405.20:FF:000001">
    <property type="entry name" value="Amine oxidase"/>
    <property type="match status" value="1"/>
</dbReference>
<comment type="caution">
    <text evidence="2">The sequence shown here is derived from an EMBL/GenBank/DDBJ whole genome shotgun (WGS) entry which is preliminary data.</text>
</comment>
<dbReference type="GO" id="GO:0016491">
    <property type="term" value="F:oxidoreductase activity"/>
    <property type="evidence" value="ECO:0007669"/>
    <property type="project" value="InterPro"/>
</dbReference>
<dbReference type="PANTHER" id="PTHR42923:SF17">
    <property type="entry name" value="AMINE OXIDASE DOMAIN-CONTAINING PROTEIN"/>
    <property type="match status" value="1"/>
</dbReference>
<dbReference type="Proteomes" id="UP000234881">
    <property type="component" value="Unassembled WGS sequence"/>
</dbReference>
<dbReference type="Gene3D" id="1.10.405.20">
    <property type="match status" value="1"/>
</dbReference>
<dbReference type="OrthoDB" id="20837at2"/>
<keyword evidence="3" id="KW-1185">Reference proteome</keyword>
<evidence type="ECO:0000313" key="2">
    <source>
        <dbReference type="EMBL" id="PLW76312.1"/>
    </source>
</evidence>
<dbReference type="InterPro" id="IPR002937">
    <property type="entry name" value="Amino_oxidase"/>
</dbReference>
<dbReference type="InterPro" id="IPR036188">
    <property type="entry name" value="FAD/NAD-bd_sf"/>
</dbReference>
<dbReference type="RefSeq" id="WP_101534746.1">
    <property type="nucleotide sequence ID" value="NZ_JBFHIU010000010.1"/>
</dbReference>
<reference evidence="2 3" key="1">
    <citation type="submission" date="2018-01" db="EMBL/GenBank/DDBJ databases">
        <title>The draft genome sequence of Cohaesibacter sp. H1304.</title>
        <authorList>
            <person name="Wang N.-N."/>
            <person name="Du Z.-J."/>
        </authorList>
    </citation>
    <scope>NUCLEOTIDE SEQUENCE [LARGE SCALE GENOMIC DNA]</scope>
    <source>
        <strain evidence="2 3">H1304</strain>
    </source>
</reference>